<keyword evidence="2" id="KW-0812">Transmembrane</keyword>
<organism evidence="3 4">
    <name type="scientific">Allokutzneria albata</name>
    <name type="common">Kibdelosporangium albatum</name>
    <dbReference type="NCBI Taxonomy" id="211114"/>
    <lineage>
        <taxon>Bacteria</taxon>
        <taxon>Bacillati</taxon>
        <taxon>Actinomycetota</taxon>
        <taxon>Actinomycetes</taxon>
        <taxon>Pseudonocardiales</taxon>
        <taxon>Pseudonocardiaceae</taxon>
        <taxon>Allokutzneria</taxon>
    </lineage>
</organism>
<dbReference type="EMBL" id="LT629701">
    <property type="protein sequence ID" value="SDM20682.1"/>
    <property type="molecule type" value="Genomic_DNA"/>
</dbReference>
<evidence type="ECO:0000256" key="1">
    <source>
        <dbReference type="SAM" id="MobiDB-lite"/>
    </source>
</evidence>
<accession>A0A1G9RBI2</accession>
<proteinExistence type="predicted"/>
<dbReference type="eggNOG" id="ENOG502ZNWC">
    <property type="taxonomic scope" value="Bacteria"/>
</dbReference>
<dbReference type="AlphaFoldDB" id="A0A1G9RBI2"/>
<dbReference type="STRING" id="211114.SAMN04489726_0358"/>
<name>A0A1G9RBI2_ALLAB</name>
<feature type="transmembrane region" description="Helical" evidence="2">
    <location>
        <begin position="6"/>
        <end position="27"/>
    </location>
</feature>
<feature type="region of interest" description="Disordered" evidence="1">
    <location>
        <begin position="65"/>
        <end position="84"/>
    </location>
</feature>
<dbReference type="NCBIfam" id="NF037944">
    <property type="entry name" value="holin_2"/>
    <property type="match status" value="1"/>
</dbReference>
<evidence type="ECO:0000313" key="3">
    <source>
        <dbReference type="EMBL" id="SDM20682.1"/>
    </source>
</evidence>
<dbReference type="Proteomes" id="UP000183376">
    <property type="component" value="Chromosome I"/>
</dbReference>
<keyword evidence="2" id="KW-1133">Transmembrane helix</keyword>
<protein>
    <submittedName>
        <fullName evidence="3">Uncharacterized protein</fullName>
    </submittedName>
</protein>
<keyword evidence="4" id="KW-1185">Reference proteome</keyword>
<reference evidence="3 4" key="1">
    <citation type="submission" date="2016-10" db="EMBL/GenBank/DDBJ databases">
        <authorList>
            <person name="de Groot N.N."/>
        </authorList>
    </citation>
    <scope>NUCLEOTIDE SEQUENCE [LARGE SCALE GENOMIC DNA]</scope>
    <source>
        <strain evidence="3 4">DSM 44149</strain>
    </source>
</reference>
<keyword evidence="2" id="KW-0472">Membrane</keyword>
<evidence type="ECO:0000313" key="4">
    <source>
        <dbReference type="Proteomes" id="UP000183376"/>
    </source>
</evidence>
<evidence type="ECO:0000256" key="2">
    <source>
        <dbReference type="SAM" id="Phobius"/>
    </source>
</evidence>
<gene>
    <name evidence="3" type="ORF">SAMN04489726_0358</name>
</gene>
<sequence>MPVPYLLSLLLVVAGLVVLLFVAVKVFRSLSRFGAAYAAAGRHVDDRAGLLRARSAALKVAIAERRSTRSANDSDSDDSSARTI</sequence>